<evidence type="ECO:0000313" key="7">
    <source>
        <dbReference type="EMBL" id="TWB21761.1"/>
    </source>
</evidence>
<name>A0A560FJH1_9PROT</name>
<keyword evidence="7" id="KW-0762">Sugar transport</keyword>
<keyword evidence="4 6" id="KW-1133">Transmembrane helix</keyword>
<dbReference type="PROSITE" id="PS51257">
    <property type="entry name" value="PROKAR_LIPOPROTEIN"/>
    <property type="match status" value="1"/>
</dbReference>
<keyword evidence="2" id="KW-1003">Cell membrane</keyword>
<evidence type="ECO:0000256" key="5">
    <source>
        <dbReference type="ARBA" id="ARBA00023136"/>
    </source>
</evidence>
<dbReference type="GO" id="GO:0022857">
    <property type="term" value="F:transmembrane transporter activity"/>
    <property type="evidence" value="ECO:0007669"/>
    <property type="project" value="InterPro"/>
</dbReference>
<evidence type="ECO:0000256" key="6">
    <source>
        <dbReference type="SAM" id="Phobius"/>
    </source>
</evidence>
<dbReference type="PANTHER" id="PTHR47089">
    <property type="entry name" value="ABC TRANSPORTER, PERMEASE PROTEIN"/>
    <property type="match status" value="1"/>
</dbReference>
<dbReference type="Proteomes" id="UP000319859">
    <property type="component" value="Unassembled WGS sequence"/>
</dbReference>
<feature type="transmembrane region" description="Helical" evidence="6">
    <location>
        <begin position="118"/>
        <end position="141"/>
    </location>
</feature>
<gene>
    <name evidence="7" type="ORF">FBZ89_1049</name>
</gene>
<dbReference type="Pfam" id="PF02653">
    <property type="entry name" value="BPD_transp_2"/>
    <property type="match status" value="1"/>
</dbReference>
<keyword evidence="3 6" id="KW-0812">Transmembrane</keyword>
<evidence type="ECO:0000256" key="2">
    <source>
        <dbReference type="ARBA" id="ARBA00022475"/>
    </source>
</evidence>
<feature type="transmembrane region" description="Helical" evidence="6">
    <location>
        <begin position="96"/>
        <end position="112"/>
    </location>
</feature>
<dbReference type="InterPro" id="IPR001851">
    <property type="entry name" value="ABC_transp_permease"/>
</dbReference>
<protein>
    <submittedName>
        <fullName evidence="7">Simple sugar transport system permease protein</fullName>
    </submittedName>
</protein>
<evidence type="ECO:0000256" key="3">
    <source>
        <dbReference type="ARBA" id="ARBA00022692"/>
    </source>
</evidence>
<dbReference type="EMBL" id="VITN01000004">
    <property type="protein sequence ID" value="TWB21761.1"/>
    <property type="molecule type" value="Genomic_DNA"/>
</dbReference>
<sequence length="368" mass="37819">MTPSREGARIALAVGAALALGFAIMACVSDQPWAALRALLTGPLPSIERAVDGRVVVHRLVRFGAWLQDATTLTLVGLAIAIPFRARQFSLGADGQLFMGALAAAVVSLGVGDVPAAIALPLAFLAAAAAGAAWGLVAGLLKTRFEANEIVTTLMLNVVAVQVYRLVVGRVLNDPTAGFITTPPLPDAATLAPLIARTTVTAMVLVAPAAVAAALFLLRRTTLGYEIDLAGANPWFAVRAGVPVARATVLAFALGGAFAGLAGFHVSNALLKRLPIDLTPGIGLEGIVVALLARGRVGALPLAALGYAYLRVGAQAMERATDVPREVVLVIQALIILFVVSDRLAPLALGLARRTGARVRARIGGRAA</sequence>
<evidence type="ECO:0000256" key="1">
    <source>
        <dbReference type="ARBA" id="ARBA00004651"/>
    </source>
</evidence>
<reference evidence="7 8" key="1">
    <citation type="submission" date="2019-06" db="EMBL/GenBank/DDBJ databases">
        <title>Genomic Encyclopedia of Type Strains, Phase IV (KMG-V): Genome sequencing to study the core and pangenomes of soil and plant-associated prokaryotes.</title>
        <authorList>
            <person name="Whitman W."/>
        </authorList>
    </citation>
    <scope>NUCLEOTIDE SEQUENCE [LARGE SCALE GENOMIC DNA]</scope>
    <source>
        <strain evidence="7 8">BR 11880</strain>
    </source>
</reference>
<dbReference type="RefSeq" id="WP_145749427.1">
    <property type="nucleotide sequence ID" value="NZ_VITN01000004.1"/>
</dbReference>
<keyword evidence="7" id="KW-0813">Transport</keyword>
<evidence type="ECO:0000313" key="8">
    <source>
        <dbReference type="Proteomes" id="UP000319859"/>
    </source>
</evidence>
<dbReference type="GO" id="GO:0005886">
    <property type="term" value="C:plasma membrane"/>
    <property type="evidence" value="ECO:0007669"/>
    <property type="project" value="UniProtKB-SubCell"/>
</dbReference>
<comment type="caution">
    <text evidence="7">The sequence shown here is derived from an EMBL/GenBank/DDBJ whole genome shotgun (WGS) entry which is preliminary data.</text>
</comment>
<dbReference type="CDD" id="cd06580">
    <property type="entry name" value="TM_PBP1_transp_TpRbsC_like"/>
    <property type="match status" value="1"/>
</dbReference>
<feature type="transmembrane region" description="Helical" evidence="6">
    <location>
        <begin position="63"/>
        <end position="84"/>
    </location>
</feature>
<feature type="transmembrane region" description="Helical" evidence="6">
    <location>
        <begin position="200"/>
        <end position="218"/>
    </location>
</feature>
<dbReference type="AlphaFoldDB" id="A0A560FJH1"/>
<proteinExistence type="predicted"/>
<keyword evidence="5 6" id="KW-0472">Membrane</keyword>
<feature type="transmembrane region" description="Helical" evidence="6">
    <location>
        <begin position="329"/>
        <end position="352"/>
    </location>
</feature>
<feature type="transmembrane region" description="Helical" evidence="6">
    <location>
        <begin position="244"/>
        <end position="266"/>
    </location>
</feature>
<organism evidence="7 8">
    <name type="scientific">Nitrospirillum amazonense</name>
    <dbReference type="NCBI Taxonomy" id="28077"/>
    <lineage>
        <taxon>Bacteria</taxon>
        <taxon>Pseudomonadati</taxon>
        <taxon>Pseudomonadota</taxon>
        <taxon>Alphaproteobacteria</taxon>
        <taxon>Rhodospirillales</taxon>
        <taxon>Azospirillaceae</taxon>
        <taxon>Nitrospirillum</taxon>
    </lineage>
</organism>
<dbReference type="PANTHER" id="PTHR47089:SF1">
    <property type="entry name" value="GUANOSINE ABC TRANSPORTER PERMEASE PROTEIN NUPP"/>
    <property type="match status" value="1"/>
</dbReference>
<comment type="subcellular location">
    <subcellularLocation>
        <location evidence="1">Cell membrane</location>
        <topology evidence="1">Multi-pass membrane protein</topology>
    </subcellularLocation>
</comment>
<accession>A0A560FJH1</accession>
<dbReference type="OrthoDB" id="9809785at2"/>
<evidence type="ECO:0000256" key="4">
    <source>
        <dbReference type="ARBA" id="ARBA00022989"/>
    </source>
</evidence>